<dbReference type="Proteomes" id="UP000319143">
    <property type="component" value="Unassembled WGS sequence"/>
</dbReference>
<protein>
    <recommendedName>
        <fullName evidence="4">Secreted protein</fullName>
    </recommendedName>
</protein>
<evidence type="ECO:0000313" key="3">
    <source>
        <dbReference type="Proteomes" id="UP000319143"/>
    </source>
</evidence>
<gene>
    <name evidence="2" type="ORF">Poly41_08840</name>
</gene>
<accession>A0A5C6E585</accession>
<proteinExistence type="predicted"/>
<feature type="signal peptide" evidence="1">
    <location>
        <begin position="1"/>
        <end position="30"/>
    </location>
</feature>
<evidence type="ECO:0008006" key="4">
    <source>
        <dbReference type="Google" id="ProtNLM"/>
    </source>
</evidence>
<reference evidence="2 3" key="1">
    <citation type="submission" date="2019-02" db="EMBL/GenBank/DDBJ databases">
        <title>Deep-cultivation of Planctomycetes and their phenomic and genomic characterization uncovers novel biology.</title>
        <authorList>
            <person name="Wiegand S."/>
            <person name="Jogler M."/>
            <person name="Boedeker C."/>
            <person name="Pinto D."/>
            <person name="Vollmers J."/>
            <person name="Rivas-Marin E."/>
            <person name="Kohn T."/>
            <person name="Peeters S.H."/>
            <person name="Heuer A."/>
            <person name="Rast P."/>
            <person name="Oberbeckmann S."/>
            <person name="Bunk B."/>
            <person name="Jeske O."/>
            <person name="Meyerdierks A."/>
            <person name="Storesund J.E."/>
            <person name="Kallscheuer N."/>
            <person name="Luecker S."/>
            <person name="Lage O.M."/>
            <person name="Pohl T."/>
            <person name="Merkel B.J."/>
            <person name="Hornburger P."/>
            <person name="Mueller R.-W."/>
            <person name="Bruemmer F."/>
            <person name="Labrenz M."/>
            <person name="Spormann A.M."/>
            <person name="Op Den Camp H."/>
            <person name="Overmann J."/>
            <person name="Amann R."/>
            <person name="Jetten M.S.M."/>
            <person name="Mascher T."/>
            <person name="Medema M.H."/>
            <person name="Devos D.P."/>
            <person name="Kaster A.-K."/>
            <person name="Ovreas L."/>
            <person name="Rohde M."/>
            <person name="Galperin M.Y."/>
            <person name="Jogler C."/>
        </authorList>
    </citation>
    <scope>NUCLEOTIDE SEQUENCE [LARGE SCALE GENOMIC DNA]</scope>
    <source>
        <strain evidence="2 3">Poly41</strain>
    </source>
</reference>
<dbReference type="RefSeq" id="WP_146524612.1">
    <property type="nucleotide sequence ID" value="NZ_SJPV01000001.1"/>
</dbReference>
<sequence precursor="true">MRTPHNQRFNTSALTMLSPLLIVMASIASAAPPTPLVDMKGRKVLLDERPTFERGWFVVAKSTYWPLCYESLDRMEEARELIGKGKDDDLALSLEKSAAWLGLAASAAMTNGEEGIIACETLMNDQVDAIRRGSAPLSDADLNTLVTLGEICIAKSHLMRASAAEDSDEYDRPTLGVGKNLSPVVKEAEKEIRQAQIEARVEQYRYDSLQSLKHLEAAQNYIISAAKAGGLSLPDSIAAPLPTIENADDFTKLTDFVELEMRPRKVEMAKWVETERIRLRNQVIPQ</sequence>
<organism evidence="2 3">
    <name type="scientific">Novipirellula artificiosorum</name>
    <dbReference type="NCBI Taxonomy" id="2528016"/>
    <lineage>
        <taxon>Bacteria</taxon>
        <taxon>Pseudomonadati</taxon>
        <taxon>Planctomycetota</taxon>
        <taxon>Planctomycetia</taxon>
        <taxon>Pirellulales</taxon>
        <taxon>Pirellulaceae</taxon>
        <taxon>Novipirellula</taxon>
    </lineage>
</organism>
<evidence type="ECO:0000256" key="1">
    <source>
        <dbReference type="SAM" id="SignalP"/>
    </source>
</evidence>
<evidence type="ECO:0000313" key="2">
    <source>
        <dbReference type="EMBL" id="TWU42586.1"/>
    </source>
</evidence>
<comment type="caution">
    <text evidence="2">The sequence shown here is derived from an EMBL/GenBank/DDBJ whole genome shotgun (WGS) entry which is preliminary data.</text>
</comment>
<dbReference type="EMBL" id="SJPV01000001">
    <property type="protein sequence ID" value="TWU42586.1"/>
    <property type="molecule type" value="Genomic_DNA"/>
</dbReference>
<dbReference type="OrthoDB" id="251381at2"/>
<feature type="chain" id="PRO_5022975739" description="Secreted protein" evidence="1">
    <location>
        <begin position="31"/>
        <end position="286"/>
    </location>
</feature>
<keyword evidence="1" id="KW-0732">Signal</keyword>
<name>A0A5C6E585_9BACT</name>
<keyword evidence="3" id="KW-1185">Reference proteome</keyword>
<dbReference type="AlphaFoldDB" id="A0A5C6E585"/>